<dbReference type="Proteomes" id="UP001198701">
    <property type="component" value="Unassembled WGS sequence"/>
</dbReference>
<keyword evidence="4" id="KW-1185">Reference proteome</keyword>
<keyword evidence="1" id="KW-1133">Transmembrane helix</keyword>
<dbReference type="RefSeq" id="WP_229431983.1">
    <property type="nucleotide sequence ID" value="NZ_JAJHPV010000012.1"/>
</dbReference>
<sequence>MNWWQHLTDLGSLNVTAPIAVGIAAWLGVAHCVRLAGYWIAVFLAAMALVVASKLAFLGWGIGSQALDFAGLSGHAARAAAVFPVAIGLLLHRQKPRLRNQGVLAGALLGAAIAASRVVVGAHSVAEALSGCLLGLAAALLFIARARSAVNFRPGPILVAITLSLMLLLPKIDPRMSQQWLVAAALTLSGNDRVWQRPGWQLAPAPYIPPCAPEKVRWTWLCTWP</sequence>
<keyword evidence="1" id="KW-0812">Transmembrane</keyword>
<protein>
    <submittedName>
        <fullName evidence="3">Membrane-associated phospholipid phosphatase</fullName>
    </submittedName>
</protein>
<accession>A0ABS8IR29</accession>
<feature type="transmembrane region" description="Helical" evidence="1">
    <location>
        <begin position="12"/>
        <end position="29"/>
    </location>
</feature>
<evidence type="ECO:0000313" key="4">
    <source>
        <dbReference type="Proteomes" id="UP001198701"/>
    </source>
</evidence>
<reference evidence="3 4" key="1">
    <citation type="submission" date="2021-11" db="EMBL/GenBank/DDBJ databases">
        <authorList>
            <person name="Huq M.A."/>
        </authorList>
    </citation>
    <scope>NUCLEOTIDE SEQUENCE [LARGE SCALE GENOMIC DNA]</scope>
    <source>
        <strain evidence="3 4">MAHUQ-52</strain>
    </source>
</reference>
<dbReference type="InterPro" id="IPR000326">
    <property type="entry name" value="PAP2/HPO"/>
</dbReference>
<name>A0ABS8IR29_9BURK</name>
<dbReference type="InterPro" id="IPR036938">
    <property type="entry name" value="PAP2/HPO_sf"/>
</dbReference>
<dbReference type="SUPFAM" id="SSF48317">
    <property type="entry name" value="Acid phosphatase/Vanadium-dependent haloperoxidase"/>
    <property type="match status" value="1"/>
</dbReference>
<comment type="caution">
    <text evidence="3">The sequence shown here is derived from an EMBL/GenBank/DDBJ whole genome shotgun (WGS) entry which is preliminary data.</text>
</comment>
<dbReference type="Gene3D" id="1.20.144.10">
    <property type="entry name" value="Phosphatidic acid phosphatase type 2/haloperoxidase"/>
    <property type="match status" value="1"/>
</dbReference>
<dbReference type="EMBL" id="JAJHPV010000012">
    <property type="protein sequence ID" value="MCC6071069.1"/>
    <property type="molecule type" value="Genomic_DNA"/>
</dbReference>
<gene>
    <name evidence="3" type="ORF">LMJ30_08880</name>
</gene>
<dbReference type="Pfam" id="PF01569">
    <property type="entry name" value="PAP2"/>
    <property type="match status" value="1"/>
</dbReference>
<organism evidence="3 4">
    <name type="scientific">Massilia agrisoli</name>
    <dbReference type="NCBI Taxonomy" id="2892444"/>
    <lineage>
        <taxon>Bacteria</taxon>
        <taxon>Pseudomonadati</taxon>
        <taxon>Pseudomonadota</taxon>
        <taxon>Betaproteobacteria</taxon>
        <taxon>Burkholderiales</taxon>
        <taxon>Oxalobacteraceae</taxon>
        <taxon>Telluria group</taxon>
        <taxon>Massilia</taxon>
    </lineage>
</organism>
<feature type="transmembrane region" description="Helical" evidence="1">
    <location>
        <begin position="36"/>
        <end position="57"/>
    </location>
</feature>
<evidence type="ECO:0000256" key="1">
    <source>
        <dbReference type="SAM" id="Phobius"/>
    </source>
</evidence>
<feature type="transmembrane region" description="Helical" evidence="1">
    <location>
        <begin position="69"/>
        <end position="91"/>
    </location>
</feature>
<feature type="transmembrane region" description="Helical" evidence="1">
    <location>
        <begin position="103"/>
        <end position="122"/>
    </location>
</feature>
<evidence type="ECO:0000259" key="2">
    <source>
        <dbReference type="Pfam" id="PF01569"/>
    </source>
</evidence>
<proteinExistence type="predicted"/>
<evidence type="ECO:0000313" key="3">
    <source>
        <dbReference type="EMBL" id="MCC6071069.1"/>
    </source>
</evidence>
<feature type="domain" description="Phosphatidic acid phosphatase type 2/haloperoxidase" evidence="2">
    <location>
        <begin position="72"/>
        <end position="143"/>
    </location>
</feature>
<feature type="transmembrane region" description="Helical" evidence="1">
    <location>
        <begin position="128"/>
        <end position="144"/>
    </location>
</feature>
<keyword evidence="1" id="KW-0472">Membrane</keyword>